<evidence type="ECO:0000313" key="2">
    <source>
        <dbReference type="EMBL" id="KAJ7657091.1"/>
    </source>
</evidence>
<name>A0AAD7CS79_MYCRO</name>
<comment type="caution">
    <text evidence="2">The sequence shown here is derived from an EMBL/GenBank/DDBJ whole genome shotgun (WGS) entry which is preliminary data.</text>
</comment>
<dbReference type="EMBL" id="JARKIE010000293">
    <property type="protein sequence ID" value="KAJ7657091.1"/>
    <property type="molecule type" value="Genomic_DNA"/>
</dbReference>
<keyword evidence="3" id="KW-1185">Reference proteome</keyword>
<dbReference type="Proteomes" id="UP001221757">
    <property type="component" value="Unassembled WGS sequence"/>
</dbReference>
<organism evidence="2 3">
    <name type="scientific">Mycena rosella</name>
    <name type="common">Pink bonnet</name>
    <name type="synonym">Agaricus rosellus</name>
    <dbReference type="NCBI Taxonomy" id="1033263"/>
    <lineage>
        <taxon>Eukaryota</taxon>
        <taxon>Fungi</taxon>
        <taxon>Dikarya</taxon>
        <taxon>Basidiomycota</taxon>
        <taxon>Agaricomycotina</taxon>
        <taxon>Agaricomycetes</taxon>
        <taxon>Agaricomycetidae</taxon>
        <taxon>Agaricales</taxon>
        <taxon>Marasmiineae</taxon>
        <taxon>Mycenaceae</taxon>
        <taxon>Mycena</taxon>
    </lineage>
</organism>
<proteinExistence type="predicted"/>
<protein>
    <submittedName>
        <fullName evidence="2">Uncharacterized protein</fullName>
    </submittedName>
</protein>
<dbReference type="AlphaFoldDB" id="A0AAD7CS79"/>
<evidence type="ECO:0000313" key="3">
    <source>
        <dbReference type="Proteomes" id="UP001221757"/>
    </source>
</evidence>
<feature type="compositionally biased region" description="Polar residues" evidence="1">
    <location>
        <begin position="53"/>
        <end position="73"/>
    </location>
</feature>
<gene>
    <name evidence="2" type="ORF">B0H17DRAFT_1097978</name>
</gene>
<feature type="region of interest" description="Disordered" evidence="1">
    <location>
        <begin position="53"/>
        <end position="83"/>
    </location>
</feature>
<evidence type="ECO:0000256" key="1">
    <source>
        <dbReference type="SAM" id="MobiDB-lite"/>
    </source>
</evidence>
<feature type="compositionally biased region" description="Basic and acidic residues" evidence="1">
    <location>
        <begin position="74"/>
        <end position="83"/>
    </location>
</feature>
<reference evidence="2" key="1">
    <citation type="submission" date="2023-03" db="EMBL/GenBank/DDBJ databases">
        <title>Massive genome expansion in bonnet fungi (Mycena s.s.) driven by repeated elements and novel gene families across ecological guilds.</title>
        <authorList>
            <consortium name="Lawrence Berkeley National Laboratory"/>
            <person name="Harder C.B."/>
            <person name="Miyauchi S."/>
            <person name="Viragh M."/>
            <person name="Kuo A."/>
            <person name="Thoen E."/>
            <person name="Andreopoulos B."/>
            <person name="Lu D."/>
            <person name="Skrede I."/>
            <person name="Drula E."/>
            <person name="Henrissat B."/>
            <person name="Morin E."/>
            <person name="Kohler A."/>
            <person name="Barry K."/>
            <person name="LaButti K."/>
            <person name="Morin E."/>
            <person name="Salamov A."/>
            <person name="Lipzen A."/>
            <person name="Mereny Z."/>
            <person name="Hegedus B."/>
            <person name="Baldrian P."/>
            <person name="Stursova M."/>
            <person name="Weitz H."/>
            <person name="Taylor A."/>
            <person name="Grigoriev I.V."/>
            <person name="Nagy L.G."/>
            <person name="Martin F."/>
            <person name="Kauserud H."/>
        </authorList>
    </citation>
    <scope>NUCLEOTIDE SEQUENCE</scope>
    <source>
        <strain evidence="2">CBHHK067</strain>
    </source>
</reference>
<sequence>MWSLKISMLSATTTRILTRIPLAPACASPPTPPRGRLFEPDFFARLRWRPVCASSSHRGNHPPRSSATLISTHTADEDGLWRG</sequence>
<accession>A0AAD7CS79</accession>